<evidence type="ECO:0000256" key="3">
    <source>
        <dbReference type="ARBA" id="ARBA00024227"/>
    </source>
</evidence>
<evidence type="ECO:0000259" key="4">
    <source>
        <dbReference type="PROSITE" id="PS51733"/>
    </source>
</evidence>
<dbReference type="EMBL" id="JAAGWZ010000002">
    <property type="protein sequence ID" value="NEM91321.1"/>
    <property type="molecule type" value="Genomic_DNA"/>
</dbReference>
<keyword evidence="6" id="KW-1185">Reference proteome</keyword>
<evidence type="ECO:0000313" key="6">
    <source>
        <dbReference type="Proteomes" id="UP000479756"/>
    </source>
</evidence>
<dbReference type="Gene3D" id="2.30.30.100">
    <property type="match status" value="1"/>
</dbReference>
<dbReference type="Proteomes" id="UP000479756">
    <property type="component" value="Unassembled WGS sequence"/>
</dbReference>
<dbReference type="EC" id="6.3.4.15" evidence="3"/>
<protein>
    <recommendedName>
        <fullName evidence="3">biotin--[biotin carboxyl-carrier protein] ligase</fullName>
        <ecNumber evidence="3">6.3.4.15</ecNumber>
    </recommendedName>
</protein>
<reference evidence="5 6" key="1">
    <citation type="journal article" date="2014" name="Int. J. Syst. Evol. Microbiol.">
        <title>Description of Galbitalea soli gen. nov., sp. nov., and Frondihabitans sucicola sp. nov.</title>
        <authorList>
            <person name="Kim S.J."/>
            <person name="Lim J.M."/>
            <person name="Ahn J.H."/>
            <person name="Weon H.Y."/>
            <person name="Hamada M."/>
            <person name="Suzuki K."/>
            <person name="Ahn T.Y."/>
            <person name="Kwon S.W."/>
        </authorList>
    </citation>
    <scope>NUCLEOTIDE SEQUENCE [LARGE SCALE GENOMIC DNA]</scope>
    <source>
        <strain evidence="5 6">NBRC 108727</strain>
    </source>
</reference>
<dbReference type="Pfam" id="PF03099">
    <property type="entry name" value="BPL_LplA_LipB"/>
    <property type="match status" value="1"/>
</dbReference>
<evidence type="ECO:0000313" key="5">
    <source>
        <dbReference type="EMBL" id="NEM91321.1"/>
    </source>
</evidence>
<accession>A0A7C9TR23</accession>
<gene>
    <name evidence="5" type="ORF">G3T37_08110</name>
</gene>
<dbReference type="RefSeq" id="WP_163472990.1">
    <property type="nucleotide sequence ID" value="NZ_JAAGWZ010000002.1"/>
</dbReference>
<sequence length="269" mass="27480">MHLPLSSAIAARLDVVHDVASTNDVLAALVREGDVADFTVVTSTSQRAGRGRLGRAWTAPAGGMLATSILVRPRLPGAVAGAVALPTLGWLPLLAGVAVADAVRSLVGDHRTTVKWPNDVQIDGLKVAGILSELQPGADSVVVGIGLNLSLTAEQLPVPTATSLLLAGATESGDALVDLALSRMLLRLRELVDALIAAGGDARAAGLLDTVSAACGTLGQRVRVELPGGDDLVGVARSLDDSGRIVVVRESDGRPQAVAAGDVTHLRYE</sequence>
<dbReference type="GO" id="GO:0005737">
    <property type="term" value="C:cytoplasm"/>
    <property type="evidence" value="ECO:0007669"/>
    <property type="project" value="TreeGrafter"/>
</dbReference>
<evidence type="ECO:0000256" key="2">
    <source>
        <dbReference type="ARBA" id="ARBA00023267"/>
    </source>
</evidence>
<dbReference type="PROSITE" id="PS51733">
    <property type="entry name" value="BPL_LPL_CATALYTIC"/>
    <property type="match status" value="1"/>
</dbReference>
<dbReference type="InterPro" id="IPR004143">
    <property type="entry name" value="BPL_LPL_catalytic"/>
</dbReference>
<name>A0A7C9TR23_9MICO</name>
<dbReference type="SUPFAM" id="SSF55681">
    <property type="entry name" value="Class II aaRS and biotin synthetases"/>
    <property type="match status" value="1"/>
</dbReference>
<dbReference type="AlphaFoldDB" id="A0A7C9TR23"/>
<keyword evidence="2" id="KW-0092">Biotin</keyword>
<dbReference type="Pfam" id="PF02237">
    <property type="entry name" value="BPL_C"/>
    <property type="match status" value="1"/>
</dbReference>
<dbReference type="PANTHER" id="PTHR12835:SF5">
    <property type="entry name" value="BIOTIN--PROTEIN LIGASE"/>
    <property type="match status" value="1"/>
</dbReference>
<dbReference type="InterPro" id="IPR003142">
    <property type="entry name" value="BPL_C"/>
</dbReference>
<dbReference type="PANTHER" id="PTHR12835">
    <property type="entry name" value="BIOTIN PROTEIN LIGASE"/>
    <property type="match status" value="1"/>
</dbReference>
<proteinExistence type="predicted"/>
<dbReference type="InterPro" id="IPR045864">
    <property type="entry name" value="aa-tRNA-synth_II/BPL/LPL"/>
</dbReference>
<dbReference type="NCBIfam" id="TIGR00121">
    <property type="entry name" value="birA_ligase"/>
    <property type="match status" value="1"/>
</dbReference>
<organism evidence="5 6">
    <name type="scientific">Galbitalea soli</name>
    <dbReference type="NCBI Taxonomy" id="1268042"/>
    <lineage>
        <taxon>Bacteria</taxon>
        <taxon>Bacillati</taxon>
        <taxon>Actinomycetota</taxon>
        <taxon>Actinomycetes</taxon>
        <taxon>Micrococcales</taxon>
        <taxon>Microbacteriaceae</taxon>
        <taxon>Galbitalea</taxon>
    </lineage>
</organism>
<feature type="domain" description="BPL/LPL catalytic" evidence="4">
    <location>
        <begin position="6"/>
        <end position="196"/>
    </location>
</feature>
<keyword evidence="1 5" id="KW-0436">Ligase</keyword>
<evidence type="ECO:0000256" key="1">
    <source>
        <dbReference type="ARBA" id="ARBA00022598"/>
    </source>
</evidence>
<dbReference type="InterPro" id="IPR004408">
    <property type="entry name" value="Biotin_CoA_COase_ligase"/>
</dbReference>
<comment type="caution">
    <text evidence="5">The sequence shown here is derived from an EMBL/GenBank/DDBJ whole genome shotgun (WGS) entry which is preliminary data.</text>
</comment>
<dbReference type="Gene3D" id="3.30.930.10">
    <property type="entry name" value="Bira Bifunctional Protein, Domain 2"/>
    <property type="match status" value="1"/>
</dbReference>
<dbReference type="GO" id="GO:0004077">
    <property type="term" value="F:biotin--[biotin carboxyl-carrier protein] ligase activity"/>
    <property type="evidence" value="ECO:0007669"/>
    <property type="project" value="UniProtKB-EC"/>
</dbReference>
<dbReference type="CDD" id="cd16442">
    <property type="entry name" value="BPL"/>
    <property type="match status" value="1"/>
</dbReference>